<gene>
    <name evidence="2" type="ORF">E4T21_19375</name>
</gene>
<dbReference type="NCBIfam" id="TIGR02122">
    <property type="entry name" value="TRAP_TAXI"/>
    <property type="match status" value="1"/>
</dbReference>
<dbReference type="KEGG" id="hbh:E4T21_19375"/>
<accession>A0A5C1NJM1</accession>
<dbReference type="PANTHER" id="PTHR42941">
    <property type="entry name" value="SLL1037 PROTEIN"/>
    <property type="match status" value="1"/>
</dbReference>
<dbReference type="SUPFAM" id="SSF53850">
    <property type="entry name" value="Periplasmic binding protein-like II"/>
    <property type="match status" value="1"/>
</dbReference>
<reference evidence="2" key="1">
    <citation type="submission" date="2021-02" db="EMBL/GenBank/DDBJ databases">
        <title>Strain Y2R2, a novel species of the genus Halomonas.</title>
        <authorList>
            <person name="Huang H."/>
        </authorList>
    </citation>
    <scope>NUCLEOTIDE SEQUENCE</scope>
    <source>
        <strain evidence="2">Y2R2</strain>
    </source>
</reference>
<dbReference type="Pfam" id="PF16868">
    <property type="entry name" value="NMT1_3"/>
    <property type="match status" value="1"/>
</dbReference>
<protein>
    <submittedName>
        <fullName evidence="2">TAXI family TRAP transporter solute-binding subunit</fullName>
    </submittedName>
</protein>
<proteinExistence type="predicted"/>
<dbReference type="Proteomes" id="UP000324285">
    <property type="component" value="Chromosome"/>
</dbReference>
<dbReference type="PANTHER" id="PTHR42941:SF1">
    <property type="entry name" value="SLL1037 PROTEIN"/>
    <property type="match status" value="1"/>
</dbReference>
<name>A0A5C1NJM1_9GAMM</name>
<dbReference type="OrthoDB" id="9780180at2"/>
<feature type="signal peptide" evidence="1">
    <location>
        <begin position="1"/>
        <end position="28"/>
    </location>
</feature>
<evidence type="ECO:0000313" key="2">
    <source>
        <dbReference type="EMBL" id="QEM83476.1"/>
    </source>
</evidence>
<sequence length="323" mass="34449">MLQLPRLKAVAGALLGAAALTISLNAQADTRLTYKSASAGTAYYQMGVELAESIKQGTDGAMTLTLEESQGSVQNVMEVMARPGNYVFTAPPGLVSKARESSGPFEKRQSPRFQDIRALFPIPSLTMHFVVSGEQDVVSLEDLAGKHLLIGQGSFGAREAARYLDLFGLTDKVDVDNADVGSAPDALKNGQIDAYATASSFPAPNVIETAASHAVGLVSFSESQVEQTGATPQVIPAGTYAGIDQDVLTTSLPVVAYATTAMDDDTAYTLTRTFWERREAMAKTSPWWGGIRPQMLANLEGKLHPGALRYYDEAGIEVPEALR</sequence>
<dbReference type="InterPro" id="IPR011852">
    <property type="entry name" value="TRAP_TAXI"/>
</dbReference>
<dbReference type="AlphaFoldDB" id="A0A5C1NJM1"/>
<feature type="chain" id="PRO_5023064382" evidence="1">
    <location>
        <begin position="29"/>
        <end position="323"/>
    </location>
</feature>
<organism evidence="2 3">
    <name type="scientific">Halomonas binhaiensis</name>
    <dbReference type="NCBI Taxonomy" id="2562282"/>
    <lineage>
        <taxon>Bacteria</taxon>
        <taxon>Pseudomonadati</taxon>
        <taxon>Pseudomonadota</taxon>
        <taxon>Gammaproteobacteria</taxon>
        <taxon>Oceanospirillales</taxon>
        <taxon>Halomonadaceae</taxon>
        <taxon>Halomonas</taxon>
    </lineage>
</organism>
<dbReference type="RefSeq" id="WP_149286598.1">
    <property type="nucleotide sequence ID" value="NZ_CP038437.2"/>
</dbReference>
<evidence type="ECO:0000256" key="1">
    <source>
        <dbReference type="SAM" id="SignalP"/>
    </source>
</evidence>
<dbReference type="EMBL" id="CP038437">
    <property type="protein sequence ID" value="QEM83476.1"/>
    <property type="molecule type" value="Genomic_DNA"/>
</dbReference>
<keyword evidence="1" id="KW-0732">Signal</keyword>
<evidence type="ECO:0000313" key="3">
    <source>
        <dbReference type="Proteomes" id="UP000324285"/>
    </source>
</evidence>
<keyword evidence="3" id="KW-1185">Reference proteome</keyword>
<dbReference type="Gene3D" id="3.40.190.10">
    <property type="entry name" value="Periplasmic binding protein-like II"/>
    <property type="match status" value="2"/>
</dbReference>